<gene>
    <name evidence="2" type="ORF">GCM10009105_09350</name>
</gene>
<dbReference type="PANTHER" id="PTHR40114">
    <property type="entry name" value="SLR0698 PROTEIN"/>
    <property type="match status" value="1"/>
</dbReference>
<sequence>MPIEIERKFLITGDAWRADVARSETMLQGYLAGPPAARCSVRVRVAGESAFLNIKAAAPGVVRDEFEYAIPLADARAMLAKLAGDVVEKRRHHVEFDSHVFEIDEFSGSNAGLIVAELELDTVEAAFPRPAWLGREVSNLSRYYNLNLAMHPYSQWSVAERNADDAP</sequence>
<evidence type="ECO:0000313" key="2">
    <source>
        <dbReference type="EMBL" id="GAA0709155.1"/>
    </source>
</evidence>
<dbReference type="InterPro" id="IPR033469">
    <property type="entry name" value="CYTH-like_dom_sf"/>
</dbReference>
<dbReference type="RefSeq" id="WP_343787667.1">
    <property type="nucleotide sequence ID" value="NZ_BAAAEU010000004.1"/>
</dbReference>
<dbReference type="SUPFAM" id="SSF55154">
    <property type="entry name" value="CYTH-like phosphatases"/>
    <property type="match status" value="1"/>
</dbReference>
<organism evidence="2 3">
    <name type="scientific">Dokdonella soli</name>
    <dbReference type="NCBI Taxonomy" id="529810"/>
    <lineage>
        <taxon>Bacteria</taxon>
        <taxon>Pseudomonadati</taxon>
        <taxon>Pseudomonadota</taxon>
        <taxon>Gammaproteobacteria</taxon>
        <taxon>Lysobacterales</taxon>
        <taxon>Rhodanobacteraceae</taxon>
        <taxon>Dokdonella</taxon>
    </lineage>
</organism>
<evidence type="ECO:0000313" key="3">
    <source>
        <dbReference type="Proteomes" id="UP001501523"/>
    </source>
</evidence>
<comment type="caution">
    <text evidence="2">The sequence shown here is derived from an EMBL/GenBank/DDBJ whole genome shotgun (WGS) entry which is preliminary data.</text>
</comment>
<dbReference type="Proteomes" id="UP001501523">
    <property type="component" value="Unassembled WGS sequence"/>
</dbReference>
<dbReference type="PROSITE" id="PS51707">
    <property type="entry name" value="CYTH"/>
    <property type="match status" value="1"/>
</dbReference>
<dbReference type="EMBL" id="BAAAEU010000004">
    <property type="protein sequence ID" value="GAA0709155.1"/>
    <property type="molecule type" value="Genomic_DNA"/>
</dbReference>
<dbReference type="InterPro" id="IPR023577">
    <property type="entry name" value="CYTH_domain"/>
</dbReference>
<keyword evidence="3" id="KW-1185">Reference proteome</keyword>
<dbReference type="Pfam" id="PF01928">
    <property type="entry name" value="CYTH"/>
    <property type="match status" value="1"/>
</dbReference>
<name>A0ABN1IDM9_9GAMM</name>
<protein>
    <submittedName>
        <fullName evidence="2">CYTH domain-containing protein</fullName>
    </submittedName>
</protein>
<reference evidence="2 3" key="1">
    <citation type="journal article" date="2019" name="Int. J. Syst. Evol. Microbiol.">
        <title>The Global Catalogue of Microorganisms (GCM) 10K type strain sequencing project: providing services to taxonomists for standard genome sequencing and annotation.</title>
        <authorList>
            <consortium name="The Broad Institute Genomics Platform"/>
            <consortium name="The Broad Institute Genome Sequencing Center for Infectious Disease"/>
            <person name="Wu L."/>
            <person name="Ma J."/>
        </authorList>
    </citation>
    <scope>NUCLEOTIDE SEQUENCE [LARGE SCALE GENOMIC DNA]</scope>
    <source>
        <strain evidence="2 3">JCM 15421</strain>
    </source>
</reference>
<accession>A0ABN1IDM9</accession>
<evidence type="ECO:0000259" key="1">
    <source>
        <dbReference type="PROSITE" id="PS51707"/>
    </source>
</evidence>
<dbReference type="CDD" id="cd07891">
    <property type="entry name" value="CYTH-like_CthTTM-like_1"/>
    <property type="match status" value="1"/>
</dbReference>
<proteinExistence type="predicted"/>
<dbReference type="PIRSF" id="PIRSF016487">
    <property type="entry name" value="CYTH_UCP016487"/>
    <property type="match status" value="1"/>
</dbReference>
<dbReference type="Gene3D" id="2.40.320.10">
    <property type="entry name" value="Hypothetical Protein Pfu-838710-001"/>
    <property type="match status" value="1"/>
</dbReference>
<dbReference type="SMART" id="SM01118">
    <property type="entry name" value="CYTH"/>
    <property type="match status" value="1"/>
</dbReference>
<feature type="domain" description="CYTH" evidence="1">
    <location>
        <begin position="2"/>
        <end position="150"/>
    </location>
</feature>
<dbReference type="InterPro" id="IPR012042">
    <property type="entry name" value="NeuTTM/CthTTM-like"/>
</dbReference>
<dbReference type="PANTHER" id="PTHR40114:SF1">
    <property type="entry name" value="SLR0698 PROTEIN"/>
    <property type="match status" value="1"/>
</dbReference>